<comment type="caution">
    <text evidence="1">The sequence shown here is derived from an EMBL/GenBank/DDBJ whole genome shotgun (WGS) entry which is preliminary data.</text>
</comment>
<name>A0ACC0UWF3_9HYPO</name>
<dbReference type="Proteomes" id="UP001163324">
    <property type="component" value="Chromosome 7"/>
</dbReference>
<organism evidence="1 2">
    <name type="scientific">Trichothecium roseum</name>
    <dbReference type="NCBI Taxonomy" id="47278"/>
    <lineage>
        <taxon>Eukaryota</taxon>
        <taxon>Fungi</taxon>
        <taxon>Dikarya</taxon>
        <taxon>Ascomycota</taxon>
        <taxon>Pezizomycotina</taxon>
        <taxon>Sordariomycetes</taxon>
        <taxon>Hypocreomycetidae</taxon>
        <taxon>Hypocreales</taxon>
        <taxon>Hypocreales incertae sedis</taxon>
        <taxon>Trichothecium</taxon>
    </lineage>
</organism>
<reference evidence="1" key="1">
    <citation type="submission" date="2022-10" db="EMBL/GenBank/DDBJ databases">
        <title>Complete Genome of Trichothecium roseum strain YXFP-22015, a Plant Pathogen Isolated from Citrus.</title>
        <authorList>
            <person name="Wang Y."/>
            <person name="Zhu L."/>
        </authorList>
    </citation>
    <scope>NUCLEOTIDE SEQUENCE</scope>
    <source>
        <strain evidence="1">YXFP-22015</strain>
    </source>
</reference>
<proteinExistence type="predicted"/>
<gene>
    <name evidence="1" type="ORF">N3K66_007708</name>
</gene>
<keyword evidence="2" id="KW-1185">Reference proteome</keyword>
<evidence type="ECO:0000313" key="1">
    <source>
        <dbReference type="EMBL" id="KAI9897852.1"/>
    </source>
</evidence>
<dbReference type="EMBL" id="CM047946">
    <property type="protein sequence ID" value="KAI9897852.1"/>
    <property type="molecule type" value="Genomic_DNA"/>
</dbReference>
<protein>
    <submittedName>
        <fullName evidence="1">Uncharacterized protein</fullName>
    </submittedName>
</protein>
<evidence type="ECO:0000313" key="2">
    <source>
        <dbReference type="Proteomes" id="UP001163324"/>
    </source>
</evidence>
<accession>A0ACC0UWF3</accession>
<sequence length="561" mass="59857">MTKYMTPQALRRRWADNLEIALVDVREEAPYADSHPLFAVSVPLSELEARVPALVPRASVPVAVYDDGEGYAEAAARRLLALGYEDVSALEGGLAGYVRAGGEVYRDVNVPSKAFGELVEAISGTPSIPASEASDFLVSKPGGDADKDDEEGEREDVVVLDARRFEEYNTMSVPRGRSCPGGELLYRVFEAAPSPRTTVVVNCAGRTRSIVGAQTLINAGVPNKVVALRDGTIGWTLAGLELDGGRTERVPAPSRESAARAREHARRWAEDVVGVQVIGTEKLRDILAEAGDGGGRTTYLLDVRDPEEHRERGPPRGFVSAPGGQLVQATDEWVGVRGARLVLYDTDGVRARMTGSWLVQLGWEVYVLDEGEAGSGLDVVLLRTVPAWRPPTGDPAAISAQELKQKLAEGATVVIDLARSPTYAKGHIPGSWFASGPELARDVTNIPVNGAGPVVLTSPDGVVAAANAEHLRAAVTGRQVSYLAGGTAAWAAAGFGLETGEKAQWLSEPTDVYRRPYEGTGNAREAMRGYIEWEHGLVAQLANDGGVVRFRVVRPRGQSAA</sequence>